<feature type="compositionally biased region" description="Polar residues" evidence="1">
    <location>
        <begin position="334"/>
        <end position="346"/>
    </location>
</feature>
<keyword evidence="5" id="KW-1185">Reference proteome</keyword>
<evidence type="ECO:0000256" key="2">
    <source>
        <dbReference type="SAM" id="Phobius"/>
    </source>
</evidence>
<feature type="chain" id="PRO_5007861807" evidence="3">
    <location>
        <begin position="20"/>
        <end position="346"/>
    </location>
</feature>
<evidence type="ECO:0000256" key="3">
    <source>
        <dbReference type="SAM" id="SignalP"/>
    </source>
</evidence>
<dbReference type="InParanoid" id="A0A165LJ03"/>
<feature type="transmembrane region" description="Helical" evidence="2">
    <location>
        <begin position="195"/>
        <end position="219"/>
    </location>
</feature>
<feature type="region of interest" description="Disordered" evidence="1">
    <location>
        <begin position="323"/>
        <end position="346"/>
    </location>
</feature>
<reference evidence="4 5" key="1">
    <citation type="journal article" date="2016" name="Mol. Biol. Evol.">
        <title>Comparative Genomics of Early-Diverging Mushroom-Forming Fungi Provides Insights into the Origins of Lignocellulose Decay Capabilities.</title>
        <authorList>
            <person name="Nagy L.G."/>
            <person name="Riley R."/>
            <person name="Tritt A."/>
            <person name="Adam C."/>
            <person name="Daum C."/>
            <person name="Floudas D."/>
            <person name="Sun H."/>
            <person name="Yadav J.S."/>
            <person name="Pangilinan J."/>
            <person name="Larsson K.H."/>
            <person name="Matsuura K."/>
            <person name="Barry K."/>
            <person name="Labutti K."/>
            <person name="Kuo R."/>
            <person name="Ohm R.A."/>
            <person name="Bhattacharya S.S."/>
            <person name="Shirouzu T."/>
            <person name="Yoshinaga Y."/>
            <person name="Martin F.M."/>
            <person name="Grigoriev I.V."/>
            <person name="Hibbett D.S."/>
        </authorList>
    </citation>
    <scope>NUCLEOTIDE SEQUENCE [LARGE SCALE GENOMIC DNA]</scope>
    <source>
        <strain evidence="4 5">HHB12029</strain>
    </source>
</reference>
<dbReference type="AlphaFoldDB" id="A0A165LJ03"/>
<accession>A0A165LJ03</accession>
<feature type="region of interest" description="Disordered" evidence="1">
    <location>
        <begin position="241"/>
        <end position="285"/>
    </location>
</feature>
<evidence type="ECO:0000256" key="1">
    <source>
        <dbReference type="SAM" id="MobiDB-lite"/>
    </source>
</evidence>
<keyword evidence="2" id="KW-1133">Transmembrane helix</keyword>
<gene>
    <name evidence="4" type="ORF">EXIGLDRAFT_729430</name>
</gene>
<protein>
    <submittedName>
        <fullName evidence="4">Uncharacterized protein</fullName>
    </submittedName>
</protein>
<name>A0A165LJ03_EXIGL</name>
<keyword evidence="2" id="KW-0472">Membrane</keyword>
<feature type="compositionally biased region" description="Polar residues" evidence="1">
    <location>
        <begin position="140"/>
        <end position="187"/>
    </location>
</feature>
<keyword evidence="3" id="KW-0732">Signal</keyword>
<feature type="compositionally biased region" description="Polar residues" evidence="1">
    <location>
        <begin position="258"/>
        <end position="267"/>
    </location>
</feature>
<dbReference type="EMBL" id="KV425924">
    <property type="protein sequence ID" value="KZV97911.1"/>
    <property type="molecule type" value="Genomic_DNA"/>
</dbReference>
<sequence length="346" mass="35690">MLLPFALCVLFTTLLSANALFQAHTPIGLIECELSQLSWEGSEGPVQVQVFPAGNESASPLETLPTVAGGSVVTWLVDVPAGVQYSFGMGDSTGVTVFTGSALVGANPSGDTSCEGKNDQELSAASSPTAAASTPGIGGSTAQAPSTQTPNGDGNSANTLSGESSKTSRLDPASTTPSNTPVASNDTPPAKHSSVVGPVIGIVVSLIVVTAAIGAVLCIRRRKRKRSLHYAPEDVVPMAGSSAMLTAPATSTTRTRSDAQMLSNEHSQPPPREQTLPRPTSTGKRPLIVMSADDDEPYAPTSQQLATLGEENAMLRAVIARMQRSLPPPADSETLPSYDSRSTYSS</sequence>
<dbReference type="STRING" id="1314781.A0A165LJ03"/>
<dbReference type="Proteomes" id="UP000077266">
    <property type="component" value="Unassembled WGS sequence"/>
</dbReference>
<keyword evidence="2" id="KW-0812">Transmembrane</keyword>
<proteinExistence type="predicted"/>
<organism evidence="4 5">
    <name type="scientific">Exidia glandulosa HHB12029</name>
    <dbReference type="NCBI Taxonomy" id="1314781"/>
    <lineage>
        <taxon>Eukaryota</taxon>
        <taxon>Fungi</taxon>
        <taxon>Dikarya</taxon>
        <taxon>Basidiomycota</taxon>
        <taxon>Agaricomycotina</taxon>
        <taxon>Agaricomycetes</taxon>
        <taxon>Auriculariales</taxon>
        <taxon>Exidiaceae</taxon>
        <taxon>Exidia</taxon>
    </lineage>
</organism>
<feature type="compositionally biased region" description="Low complexity" evidence="1">
    <location>
        <begin position="123"/>
        <end position="135"/>
    </location>
</feature>
<evidence type="ECO:0000313" key="4">
    <source>
        <dbReference type="EMBL" id="KZV97911.1"/>
    </source>
</evidence>
<dbReference type="OrthoDB" id="3362246at2759"/>
<feature type="signal peptide" evidence="3">
    <location>
        <begin position="1"/>
        <end position="19"/>
    </location>
</feature>
<evidence type="ECO:0000313" key="5">
    <source>
        <dbReference type="Proteomes" id="UP000077266"/>
    </source>
</evidence>
<feature type="region of interest" description="Disordered" evidence="1">
    <location>
        <begin position="109"/>
        <end position="194"/>
    </location>
</feature>